<feature type="compositionally biased region" description="Basic residues" evidence="1">
    <location>
        <begin position="165"/>
        <end position="177"/>
    </location>
</feature>
<feature type="compositionally biased region" description="Acidic residues" evidence="1">
    <location>
        <begin position="313"/>
        <end position="326"/>
    </location>
</feature>
<keyword evidence="3" id="KW-1185">Reference proteome</keyword>
<protein>
    <submittedName>
        <fullName evidence="2">Uncharacterized protein</fullName>
    </submittedName>
</protein>
<feature type="region of interest" description="Disordered" evidence="1">
    <location>
        <begin position="129"/>
        <end position="326"/>
    </location>
</feature>
<organism evidence="2 3">
    <name type="scientific">Armillaria gallica</name>
    <name type="common">Bulbous honey fungus</name>
    <name type="synonym">Armillaria bulbosa</name>
    <dbReference type="NCBI Taxonomy" id="47427"/>
    <lineage>
        <taxon>Eukaryota</taxon>
        <taxon>Fungi</taxon>
        <taxon>Dikarya</taxon>
        <taxon>Basidiomycota</taxon>
        <taxon>Agaricomycotina</taxon>
        <taxon>Agaricomycetes</taxon>
        <taxon>Agaricomycetidae</taxon>
        <taxon>Agaricales</taxon>
        <taxon>Marasmiineae</taxon>
        <taxon>Physalacriaceae</taxon>
        <taxon>Armillaria</taxon>
    </lineage>
</organism>
<evidence type="ECO:0000313" key="2">
    <source>
        <dbReference type="EMBL" id="PBK80602.1"/>
    </source>
</evidence>
<feature type="compositionally biased region" description="Polar residues" evidence="1">
    <location>
        <begin position="180"/>
        <end position="192"/>
    </location>
</feature>
<feature type="region of interest" description="Disordered" evidence="1">
    <location>
        <begin position="1"/>
        <end position="99"/>
    </location>
</feature>
<accession>A0A2H3CN10</accession>
<dbReference type="Proteomes" id="UP000217790">
    <property type="component" value="Unassembled WGS sequence"/>
</dbReference>
<feature type="compositionally biased region" description="Basic and acidic residues" evidence="1">
    <location>
        <begin position="154"/>
        <end position="163"/>
    </location>
</feature>
<dbReference type="STRING" id="47427.A0A2H3CN10"/>
<feature type="compositionally biased region" description="Basic residues" evidence="1">
    <location>
        <begin position="287"/>
        <end position="299"/>
    </location>
</feature>
<name>A0A2H3CN10_ARMGA</name>
<gene>
    <name evidence="2" type="ORF">ARMGADRAFT_826404</name>
</gene>
<reference evidence="3" key="1">
    <citation type="journal article" date="2017" name="Nat. Ecol. Evol.">
        <title>Genome expansion and lineage-specific genetic innovations in the forest pathogenic fungi Armillaria.</title>
        <authorList>
            <person name="Sipos G."/>
            <person name="Prasanna A.N."/>
            <person name="Walter M.C."/>
            <person name="O'Connor E."/>
            <person name="Balint B."/>
            <person name="Krizsan K."/>
            <person name="Kiss B."/>
            <person name="Hess J."/>
            <person name="Varga T."/>
            <person name="Slot J."/>
            <person name="Riley R."/>
            <person name="Boka B."/>
            <person name="Rigling D."/>
            <person name="Barry K."/>
            <person name="Lee J."/>
            <person name="Mihaltcheva S."/>
            <person name="LaButti K."/>
            <person name="Lipzen A."/>
            <person name="Waldron R."/>
            <person name="Moloney N.M."/>
            <person name="Sperisen C."/>
            <person name="Kredics L."/>
            <person name="Vagvoelgyi C."/>
            <person name="Patrignani A."/>
            <person name="Fitzpatrick D."/>
            <person name="Nagy I."/>
            <person name="Doyle S."/>
            <person name="Anderson J.B."/>
            <person name="Grigoriev I.V."/>
            <person name="Gueldener U."/>
            <person name="Muensterkoetter M."/>
            <person name="Nagy L.G."/>
        </authorList>
    </citation>
    <scope>NUCLEOTIDE SEQUENCE [LARGE SCALE GENOMIC DNA]</scope>
    <source>
        <strain evidence="3">Ar21-2</strain>
    </source>
</reference>
<feature type="compositionally biased region" description="Low complexity" evidence="1">
    <location>
        <begin position="137"/>
        <end position="148"/>
    </location>
</feature>
<evidence type="ECO:0000256" key="1">
    <source>
        <dbReference type="SAM" id="MobiDB-lite"/>
    </source>
</evidence>
<evidence type="ECO:0000313" key="3">
    <source>
        <dbReference type="Proteomes" id="UP000217790"/>
    </source>
</evidence>
<sequence length="326" mass="34570">MTPIQEADEEEDAEAETVVAVSKGRKKALPNKQKTPSKARITSKKKSKAADANEDAPVDMLPKGSRAGSSKSKSKAKVQAKAAEVPEVAIKPSAASSVEGLVSVTASSKLKGKAKTVKDVDQAIGASAERLGKLSTSQAAKPAGSSSKSKAKAKTVEDVEVPTRKAAKASAKARKAKSGNDAQPASATSSSKLKGDVQVRAEKPPPKTKRPRTDEDEEVGEGTVKKLRVEEPQVSTKKRKAKDVLEEVNTAEKLAKRSKTSKSLVVQDDVKAVPKNRTSKLKENVKRAPKKPTVKKGPRKSVVARLHAPLPPIEDEDEADPIDFLS</sequence>
<feature type="compositionally biased region" description="Acidic residues" evidence="1">
    <location>
        <begin position="1"/>
        <end position="15"/>
    </location>
</feature>
<dbReference type="InParanoid" id="A0A2H3CN10"/>
<feature type="compositionally biased region" description="Basic residues" evidence="1">
    <location>
        <begin position="23"/>
        <end position="47"/>
    </location>
</feature>
<dbReference type="OrthoDB" id="3047765at2759"/>
<feature type="compositionally biased region" description="Basic and acidic residues" evidence="1">
    <location>
        <begin position="193"/>
        <end position="205"/>
    </location>
</feature>
<dbReference type="AlphaFoldDB" id="A0A2H3CN10"/>
<dbReference type="EMBL" id="KZ293742">
    <property type="protein sequence ID" value="PBK80602.1"/>
    <property type="molecule type" value="Genomic_DNA"/>
</dbReference>
<proteinExistence type="predicted"/>